<dbReference type="EMBL" id="JBICBT010000952">
    <property type="protein sequence ID" value="KAL3091013.1"/>
    <property type="molecule type" value="Genomic_DNA"/>
</dbReference>
<organism evidence="3 4">
    <name type="scientific">Heterodera trifolii</name>
    <dbReference type="NCBI Taxonomy" id="157864"/>
    <lineage>
        <taxon>Eukaryota</taxon>
        <taxon>Metazoa</taxon>
        <taxon>Ecdysozoa</taxon>
        <taxon>Nematoda</taxon>
        <taxon>Chromadorea</taxon>
        <taxon>Rhabditida</taxon>
        <taxon>Tylenchina</taxon>
        <taxon>Tylenchomorpha</taxon>
        <taxon>Tylenchoidea</taxon>
        <taxon>Heteroderidae</taxon>
        <taxon>Heteroderinae</taxon>
        <taxon>Heterodera</taxon>
    </lineage>
</organism>
<accession>A0ABD2JKJ6</accession>
<dbReference type="AlphaFoldDB" id="A0ABD2JKJ6"/>
<evidence type="ECO:0000313" key="3">
    <source>
        <dbReference type="EMBL" id="KAL3091014.1"/>
    </source>
</evidence>
<proteinExistence type="predicted"/>
<name>A0ABD2JKJ6_9BILA</name>
<evidence type="ECO:0000313" key="2">
    <source>
        <dbReference type="EMBL" id="KAL3091013.1"/>
    </source>
</evidence>
<feature type="compositionally biased region" description="Basic and acidic residues" evidence="1">
    <location>
        <begin position="136"/>
        <end position="150"/>
    </location>
</feature>
<evidence type="ECO:0000313" key="4">
    <source>
        <dbReference type="Proteomes" id="UP001620626"/>
    </source>
</evidence>
<evidence type="ECO:0000256" key="1">
    <source>
        <dbReference type="SAM" id="MobiDB-lite"/>
    </source>
</evidence>
<feature type="compositionally biased region" description="Polar residues" evidence="1">
    <location>
        <begin position="103"/>
        <end position="113"/>
    </location>
</feature>
<gene>
    <name evidence="2" type="ORF">niasHT_023613</name>
    <name evidence="3" type="ORF">niasHT_023614</name>
</gene>
<comment type="caution">
    <text evidence="3">The sequence shown here is derived from an EMBL/GenBank/DDBJ whole genome shotgun (WGS) entry which is preliminary data.</text>
</comment>
<feature type="region of interest" description="Disordered" evidence="1">
    <location>
        <begin position="97"/>
        <end position="150"/>
    </location>
</feature>
<dbReference type="EMBL" id="JBICBT010000952">
    <property type="protein sequence ID" value="KAL3091014.1"/>
    <property type="molecule type" value="Genomic_DNA"/>
</dbReference>
<dbReference type="Proteomes" id="UP001620626">
    <property type="component" value="Unassembled WGS sequence"/>
</dbReference>
<sequence>MGERQTPSPPTPILADLEEEHMGEEGGKSHRKSGRMKWSEEEGRKWDKLKGAAECHFELVAQWRRVRQRTARERTVKNSSGTANIWRQSTSVTGWCLLPLDAGSNNAQQQQLSRTKDKKAGEERIEQSEEEEEEAGGGKELEKNKIHANP</sequence>
<keyword evidence="4" id="KW-1185">Reference proteome</keyword>
<feature type="compositionally biased region" description="Basic and acidic residues" evidence="1">
    <location>
        <begin position="114"/>
        <end position="127"/>
    </location>
</feature>
<protein>
    <submittedName>
        <fullName evidence="3">Uncharacterized protein</fullName>
    </submittedName>
</protein>
<feature type="region of interest" description="Disordered" evidence="1">
    <location>
        <begin position="1"/>
        <end position="44"/>
    </location>
</feature>
<reference evidence="3 4" key="1">
    <citation type="submission" date="2024-10" db="EMBL/GenBank/DDBJ databases">
        <authorList>
            <person name="Kim D."/>
        </authorList>
    </citation>
    <scope>NUCLEOTIDE SEQUENCE [LARGE SCALE GENOMIC DNA]</scope>
    <source>
        <strain evidence="3">BH-2024</strain>
    </source>
</reference>